<evidence type="ECO:0000256" key="1">
    <source>
        <dbReference type="SAM" id="MobiDB-lite"/>
    </source>
</evidence>
<reference evidence="2" key="1">
    <citation type="journal article" date="2019" name="Sci. Rep.">
        <title>Draft genome of Tanacetum cinerariifolium, the natural source of mosquito coil.</title>
        <authorList>
            <person name="Yamashiro T."/>
            <person name="Shiraishi A."/>
            <person name="Satake H."/>
            <person name="Nakayama K."/>
        </authorList>
    </citation>
    <scope>NUCLEOTIDE SEQUENCE</scope>
</reference>
<organism evidence="2">
    <name type="scientific">Tanacetum cinerariifolium</name>
    <name type="common">Dalmatian daisy</name>
    <name type="synonym">Chrysanthemum cinerariifolium</name>
    <dbReference type="NCBI Taxonomy" id="118510"/>
    <lineage>
        <taxon>Eukaryota</taxon>
        <taxon>Viridiplantae</taxon>
        <taxon>Streptophyta</taxon>
        <taxon>Embryophyta</taxon>
        <taxon>Tracheophyta</taxon>
        <taxon>Spermatophyta</taxon>
        <taxon>Magnoliopsida</taxon>
        <taxon>eudicotyledons</taxon>
        <taxon>Gunneridae</taxon>
        <taxon>Pentapetalae</taxon>
        <taxon>asterids</taxon>
        <taxon>campanulids</taxon>
        <taxon>Asterales</taxon>
        <taxon>Asteraceae</taxon>
        <taxon>Asteroideae</taxon>
        <taxon>Anthemideae</taxon>
        <taxon>Anthemidinae</taxon>
        <taxon>Tanacetum</taxon>
    </lineage>
</organism>
<feature type="region of interest" description="Disordered" evidence="1">
    <location>
        <begin position="1"/>
        <end position="53"/>
    </location>
</feature>
<gene>
    <name evidence="2" type="ORF">Tci_929782</name>
</gene>
<protein>
    <submittedName>
        <fullName evidence="2">Uncharacterized protein</fullName>
    </submittedName>
</protein>
<dbReference type="AlphaFoldDB" id="A0A699XF53"/>
<name>A0A699XF53_TANCI</name>
<dbReference type="EMBL" id="BKCJ011845232">
    <property type="protein sequence ID" value="GFD57813.1"/>
    <property type="molecule type" value="Genomic_DNA"/>
</dbReference>
<sequence length="53" mass="5473">AGDAGANARDASADAGPCRVRAPASGHRDGHPVVRRTGEPDQPRGRCGDPRRV</sequence>
<accession>A0A699XF53</accession>
<feature type="non-terminal residue" evidence="2">
    <location>
        <position position="1"/>
    </location>
</feature>
<proteinExistence type="predicted"/>
<feature type="compositionally biased region" description="Low complexity" evidence="1">
    <location>
        <begin position="1"/>
        <end position="16"/>
    </location>
</feature>
<comment type="caution">
    <text evidence="2">The sequence shown here is derived from an EMBL/GenBank/DDBJ whole genome shotgun (WGS) entry which is preliminary data.</text>
</comment>
<feature type="compositionally biased region" description="Basic and acidic residues" evidence="1">
    <location>
        <begin position="26"/>
        <end position="53"/>
    </location>
</feature>
<evidence type="ECO:0000313" key="2">
    <source>
        <dbReference type="EMBL" id="GFD57813.1"/>
    </source>
</evidence>